<dbReference type="Proteomes" id="UP000694865">
    <property type="component" value="Unplaced"/>
</dbReference>
<dbReference type="PANTHER" id="PTHR19871">
    <property type="entry name" value="BETA TRANSDUCIN-RELATED PROTEIN"/>
    <property type="match status" value="1"/>
</dbReference>
<sequence length="446" mass="50065">FLGTTPDSTMIYRLLTSLCQQICKVRGEDAQIPESTKELKDFFQRCLTLTKDDQKIVIFLDSLDQLNPHDGARQLTWLPRQLPPNVKLIVSTLPEDEHTCFPLLQSEFATISVVDENCVRYSIWSLNTGVPERSYTADNIPFDNSGRNLLHCLDSSKGCCRIGDGDEKTLSVVKFDNWSNYHKCGEGKTSQYLFCALVSEGREILAGSPFERDILLFGVENGELIECLSPNTNENCYQMTTNRHGTTAVLHFHSHGLQIWSIAERKVLFRITTTTKTSDIEYILSADGRYMVVNTPCSIHANDGERDIKMNSVIEIIKEAICYVIPSTEKVKGFIGENNKIVTSNNELWNVWSIEKGQLIQSWKMPTAMHNCVIVDAEKGSHVLLSSEDRVKKSVMLLDVDQGEVITSFTFDNRIDKCILSGSGRVVSAIIDGELVSLRLVGKNIP</sequence>
<dbReference type="GeneID" id="102806207"/>
<dbReference type="RefSeq" id="XP_006817244.1">
    <property type="nucleotide sequence ID" value="XM_006817181.1"/>
</dbReference>
<dbReference type="InterPro" id="IPR027417">
    <property type="entry name" value="P-loop_NTPase"/>
</dbReference>
<dbReference type="InterPro" id="IPR015943">
    <property type="entry name" value="WD40/YVTN_repeat-like_dom_sf"/>
</dbReference>
<reference evidence="2" key="1">
    <citation type="submission" date="2025-08" db="UniProtKB">
        <authorList>
            <consortium name="RefSeq"/>
        </authorList>
    </citation>
    <scope>IDENTIFICATION</scope>
    <source>
        <tissue evidence="2">Testes</tissue>
    </source>
</reference>
<proteinExistence type="predicted"/>
<dbReference type="InterPro" id="IPR052752">
    <property type="entry name" value="NACHT-WD_repeat"/>
</dbReference>
<keyword evidence="1" id="KW-1185">Reference proteome</keyword>
<evidence type="ECO:0000313" key="1">
    <source>
        <dbReference type="Proteomes" id="UP000694865"/>
    </source>
</evidence>
<dbReference type="SUPFAM" id="SSF50998">
    <property type="entry name" value="Quinoprotein alcohol dehydrogenase-like"/>
    <property type="match status" value="1"/>
</dbReference>
<gene>
    <name evidence="2" type="primary">LOC102806207</name>
</gene>
<accession>A0ABM0MB53</accession>
<dbReference type="PANTHER" id="PTHR19871:SF14">
    <property type="entry name" value="DUF4062 DOMAIN-CONTAINING PROTEIN"/>
    <property type="match status" value="1"/>
</dbReference>
<feature type="non-terminal residue" evidence="2">
    <location>
        <position position="446"/>
    </location>
</feature>
<dbReference type="Gene3D" id="2.130.10.10">
    <property type="entry name" value="YVTN repeat-like/Quinoprotein amine dehydrogenase"/>
    <property type="match status" value="1"/>
</dbReference>
<dbReference type="Gene3D" id="3.40.50.300">
    <property type="entry name" value="P-loop containing nucleotide triphosphate hydrolases"/>
    <property type="match status" value="1"/>
</dbReference>
<protein>
    <submittedName>
        <fullName evidence="2">Uncharacterized protein LOC102806207</fullName>
    </submittedName>
</protein>
<dbReference type="InterPro" id="IPR011047">
    <property type="entry name" value="Quinoprotein_ADH-like_sf"/>
</dbReference>
<name>A0ABM0MB53_SACKO</name>
<feature type="non-terminal residue" evidence="2">
    <location>
        <position position="1"/>
    </location>
</feature>
<organism evidence="1 2">
    <name type="scientific">Saccoglossus kowalevskii</name>
    <name type="common">Acorn worm</name>
    <dbReference type="NCBI Taxonomy" id="10224"/>
    <lineage>
        <taxon>Eukaryota</taxon>
        <taxon>Metazoa</taxon>
        <taxon>Hemichordata</taxon>
        <taxon>Enteropneusta</taxon>
        <taxon>Harrimaniidae</taxon>
        <taxon>Saccoglossus</taxon>
    </lineage>
</organism>
<evidence type="ECO:0000313" key="2">
    <source>
        <dbReference type="RefSeq" id="XP_006817244.1"/>
    </source>
</evidence>